<dbReference type="GO" id="GO:0004540">
    <property type="term" value="F:RNA nuclease activity"/>
    <property type="evidence" value="ECO:0007669"/>
    <property type="project" value="InterPro"/>
</dbReference>
<evidence type="ECO:0000313" key="2">
    <source>
        <dbReference type="EMBL" id="OHA90743.1"/>
    </source>
</evidence>
<dbReference type="PANTHER" id="PTHR35458">
    <property type="entry name" value="SLR0755 PROTEIN"/>
    <property type="match status" value="1"/>
</dbReference>
<dbReference type="InterPro" id="IPR047140">
    <property type="entry name" value="LabA"/>
</dbReference>
<evidence type="ECO:0000313" key="3">
    <source>
        <dbReference type="Proteomes" id="UP000177746"/>
    </source>
</evidence>
<reference evidence="2 3" key="1">
    <citation type="journal article" date="2016" name="Nat. Commun.">
        <title>Thousands of microbial genomes shed light on interconnected biogeochemical processes in an aquifer system.</title>
        <authorList>
            <person name="Anantharaman K."/>
            <person name="Brown C.T."/>
            <person name="Hug L.A."/>
            <person name="Sharon I."/>
            <person name="Castelle C.J."/>
            <person name="Probst A.J."/>
            <person name="Thomas B.C."/>
            <person name="Singh A."/>
            <person name="Wilkins M.J."/>
            <person name="Karaoz U."/>
            <person name="Brodie E.L."/>
            <person name="Williams K.H."/>
            <person name="Hubbard S.S."/>
            <person name="Banfield J.F."/>
        </authorList>
    </citation>
    <scope>NUCLEOTIDE SEQUENCE [LARGE SCALE GENOMIC DNA]</scope>
</reference>
<dbReference type="EMBL" id="MHVI01000030">
    <property type="protein sequence ID" value="OHA90743.1"/>
    <property type="molecule type" value="Genomic_DNA"/>
</dbReference>
<feature type="domain" description="NYN" evidence="1">
    <location>
        <begin position="22"/>
        <end position="144"/>
    </location>
</feature>
<proteinExistence type="predicted"/>
<organism evidence="2 3">
    <name type="scientific">Candidatus Zambryskibacteria bacterium RIFCSPHIGHO2_01_FULL_46_30</name>
    <dbReference type="NCBI Taxonomy" id="1802739"/>
    <lineage>
        <taxon>Bacteria</taxon>
        <taxon>Candidatus Zambryskiibacteriota</taxon>
    </lineage>
</organism>
<dbReference type="PANTHER" id="PTHR35458:SF2">
    <property type="entry name" value="SLR0755 PROTEIN"/>
    <property type="match status" value="1"/>
</dbReference>
<name>A0A1G2T0E2_9BACT</name>
<protein>
    <recommendedName>
        <fullName evidence="1">NYN domain-containing protein</fullName>
    </recommendedName>
</protein>
<dbReference type="Gene3D" id="3.40.50.1010">
    <property type="entry name" value="5'-nuclease"/>
    <property type="match status" value="1"/>
</dbReference>
<comment type="caution">
    <text evidence="2">The sequence shown here is derived from an EMBL/GenBank/DDBJ whole genome shotgun (WGS) entry which is preliminary data.</text>
</comment>
<dbReference type="Proteomes" id="UP000177746">
    <property type="component" value="Unassembled WGS sequence"/>
</dbReference>
<evidence type="ECO:0000259" key="1">
    <source>
        <dbReference type="Pfam" id="PF01936"/>
    </source>
</evidence>
<dbReference type="AlphaFoldDB" id="A0A1G2T0E2"/>
<sequence>MEKFNKLKFHYGVKKLANNYAFIDSQNLNLAIRELGWKLDFARFRVYLREHYAVTKAFLFIGYIEGNNDLYTSLQKAGFICIFKPTLEYRDGTTKGNCDAELVLQAMIEYPSYSKAAVVTGDGNFYCLVKYLVEKGKLEALMIPNRFKFSALLRFKILRPYLRFMNDLRERLEYKKKRPSKDGTLEGGLSRW</sequence>
<dbReference type="InterPro" id="IPR021139">
    <property type="entry name" value="NYN"/>
</dbReference>
<accession>A0A1G2T0E2</accession>
<gene>
    <name evidence="2" type="ORF">A2665_01875</name>
</gene>
<dbReference type="Pfam" id="PF01936">
    <property type="entry name" value="NYN"/>
    <property type="match status" value="1"/>
</dbReference>